<gene>
    <name evidence="2" type="ORF">LTRI10_LOCUS46973</name>
</gene>
<protein>
    <submittedName>
        <fullName evidence="2">Uncharacterized protein</fullName>
    </submittedName>
</protein>
<accession>A0AAV2G9C9</accession>
<dbReference type="EMBL" id="OZ034821">
    <property type="protein sequence ID" value="CAL1407298.1"/>
    <property type="molecule type" value="Genomic_DNA"/>
</dbReference>
<name>A0AAV2G9C9_9ROSI</name>
<dbReference type="Proteomes" id="UP001497516">
    <property type="component" value="Chromosome 8"/>
</dbReference>
<proteinExistence type="predicted"/>
<organism evidence="2 3">
    <name type="scientific">Linum trigynum</name>
    <dbReference type="NCBI Taxonomy" id="586398"/>
    <lineage>
        <taxon>Eukaryota</taxon>
        <taxon>Viridiplantae</taxon>
        <taxon>Streptophyta</taxon>
        <taxon>Embryophyta</taxon>
        <taxon>Tracheophyta</taxon>
        <taxon>Spermatophyta</taxon>
        <taxon>Magnoliopsida</taxon>
        <taxon>eudicotyledons</taxon>
        <taxon>Gunneridae</taxon>
        <taxon>Pentapetalae</taxon>
        <taxon>rosids</taxon>
        <taxon>fabids</taxon>
        <taxon>Malpighiales</taxon>
        <taxon>Linaceae</taxon>
        <taxon>Linum</taxon>
    </lineage>
</organism>
<keyword evidence="3" id="KW-1185">Reference proteome</keyword>
<sequence length="90" mass="9387">MQSGGAEVVEQSEPAGGDAEKRLGRVEIVVVGSWVEVEAEEFVTGTDGEGVGEVRAEDAGDHEGDLSDAGVLRGRSAVREFPDGGKYLEP</sequence>
<evidence type="ECO:0000313" key="3">
    <source>
        <dbReference type="Proteomes" id="UP001497516"/>
    </source>
</evidence>
<evidence type="ECO:0000313" key="2">
    <source>
        <dbReference type="EMBL" id="CAL1407298.1"/>
    </source>
</evidence>
<feature type="region of interest" description="Disordered" evidence="1">
    <location>
        <begin position="45"/>
        <end position="75"/>
    </location>
</feature>
<evidence type="ECO:0000256" key="1">
    <source>
        <dbReference type="SAM" id="MobiDB-lite"/>
    </source>
</evidence>
<reference evidence="2 3" key="1">
    <citation type="submission" date="2024-04" db="EMBL/GenBank/DDBJ databases">
        <authorList>
            <person name="Fracassetti M."/>
        </authorList>
    </citation>
    <scope>NUCLEOTIDE SEQUENCE [LARGE SCALE GENOMIC DNA]</scope>
</reference>
<dbReference type="AlphaFoldDB" id="A0AAV2G9C9"/>
<feature type="compositionally biased region" description="Basic and acidic residues" evidence="1">
    <location>
        <begin position="52"/>
        <end position="65"/>
    </location>
</feature>
<feature type="region of interest" description="Disordered" evidence="1">
    <location>
        <begin position="1"/>
        <end position="22"/>
    </location>
</feature>